<dbReference type="Gene3D" id="2.60.40.10">
    <property type="entry name" value="Immunoglobulins"/>
    <property type="match status" value="1"/>
</dbReference>
<dbReference type="EMBL" id="BAFN01000001">
    <property type="protein sequence ID" value="GAN32219.1"/>
    <property type="molecule type" value="Genomic_DNA"/>
</dbReference>
<dbReference type="InterPro" id="IPR013783">
    <property type="entry name" value="Ig-like_fold"/>
</dbReference>
<reference evidence="3" key="1">
    <citation type="journal article" date="2015" name="Genome Announc.">
        <title>Draft Genome Sequence of an Anaerobic Ammonium-Oxidizing Bacterium, "Candidatus Brocadia sinica".</title>
        <authorList>
            <person name="Oshiki M."/>
            <person name="Shinyako-Hata K."/>
            <person name="Satoh H."/>
            <person name="Okabe S."/>
        </authorList>
    </citation>
    <scope>NUCLEOTIDE SEQUENCE [LARGE SCALE GENOMIC DNA]</scope>
    <source>
        <strain evidence="3">JPN1</strain>
    </source>
</reference>
<keyword evidence="3" id="KW-1185">Reference proteome</keyword>
<accession>A0ABQ0JUV8</accession>
<name>A0ABQ0JUV8_9BACT</name>
<feature type="region of interest" description="Disordered" evidence="1">
    <location>
        <begin position="464"/>
        <end position="487"/>
    </location>
</feature>
<dbReference type="RefSeq" id="WP_052562367.1">
    <property type="nucleotide sequence ID" value="NZ_BAFN01000001.1"/>
</dbReference>
<dbReference type="Proteomes" id="UP000032309">
    <property type="component" value="Unassembled WGS sequence"/>
</dbReference>
<sequence length="487" mass="50435">MKEGKGRATRMAVLLPLIIGLGMFLSGLPAQVLSGDTNITPKNACLNGVKLPLAKIGKSDHLSPDCPVIITNGVIKIGVNCEGHLNVYGDSISSGCSGTDAVGLRYVPTNGEATAPGCLCEGWGVADASTDFSGWASIATGGVVNVSGESFVSTASEATSIVTVGGIFRVTHAYKPSPATSRLYEVEVTIENISGLPIGDLRYTRGMDWDISPNTFSEYVTIQGVATTPSVLYASNNGFTIVDPLGGRSDLGFTGDFVDAGPDDHGAHFDFGFGALDPGASKTFKIFYGGAGNEADALEALGAVGAEVYSFGQPDWDGSGDPLTCGPSGGTFGATTGEPHTFIFGFKGVGGVVIVTPPPPTPTPEPTPTGTPTAITLAYFNAKASDDGRVALAWETATEVNNAGFNLYRSGSEDGSYKKINNTLIPAKGNAVSGASYSFVDTPGKGTFYYKLEDVDETGVSAMHGPEKVKMKSGNNALHRSKKQKHK</sequence>
<evidence type="ECO:0000313" key="3">
    <source>
        <dbReference type="Proteomes" id="UP000032309"/>
    </source>
</evidence>
<evidence type="ECO:0000313" key="2">
    <source>
        <dbReference type="EMBL" id="GAN32219.1"/>
    </source>
</evidence>
<proteinExistence type="predicted"/>
<comment type="caution">
    <text evidence="2">The sequence shown here is derived from an EMBL/GenBank/DDBJ whole genome shotgun (WGS) entry which is preliminary data.</text>
</comment>
<evidence type="ECO:0000256" key="1">
    <source>
        <dbReference type="SAM" id="MobiDB-lite"/>
    </source>
</evidence>
<organism evidence="2 3">
    <name type="scientific">Candidatus Brocadia sinica JPN1</name>
    <dbReference type="NCBI Taxonomy" id="1197129"/>
    <lineage>
        <taxon>Bacteria</taxon>
        <taxon>Pseudomonadati</taxon>
        <taxon>Planctomycetota</taxon>
        <taxon>Candidatus Brocadiia</taxon>
        <taxon>Candidatus Brocadiales</taxon>
        <taxon>Candidatus Brocadiaceae</taxon>
        <taxon>Candidatus Brocadia</taxon>
    </lineage>
</organism>
<gene>
    <name evidence="2" type="ORF">BROSI_A0731</name>
</gene>
<protein>
    <submittedName>
        <fullName evidence="2">Uncharacterized protein</fullName>
    </submittedName>
</protein>